<sequence>MSGGAAEDWSRLSDVGQTYGAASAVLSALALGGVAASLLLQARQSRAERIQAIRGFHTDLITMQLDDLPVYLPCWGPLDLPDDTARRQHIYTNLLMQYAWMGYEIGTIPEPLLRDMLAGMFRGDVAPRFWPMARASWTASTAGTRRGRRFLLIVDEEYARSAPVGPVVREAVSDGRPGTARGPAPVLGYVVLGVAASVSAGLVWRRRRSARTRAGRPGA</sequence>
<dbReference type="InterPro" id="IPR045728">
    <property type="entry name" value="DUF6082"/>
</dbReference>
<reference evidence="2 3" key="1">
    <citation type="submission" date="2024-10" db="EMBL/GenBank/DDBJ databases">
        <title>The Natural Products Discovery Center: Release of the First 8490 Sequenced Strains for Exploring Actinobacteria Biosynthetic Diversity.</title>
        <authorList>
            <person name="Kalkreuter E."/>
            <person name="Kautsar S.A."/>
            <person name="Yang D."/>
            <person name="Bader C.D."/>
            <person name="Teijaro C.N."/>
            <person name="Fluegel L."/>
            <person name="Davis C.M."/>
            <person name="Simpson J.R."/>
            <person name="Lauterbach L."/>
            <person name="Steele A.D."/>
            <person name="Gui C."/>
            <person name="Meng S."/>
            <person name="Li G."/>
            <person name="Viehrig K."/>
            <person name="Ye F."/>
            <person name="Su P."/>
            <person name="Kiefer A.F."/>
            <person name="Nichols A."/>
            <person name="Cepeda A.J."/>
            <person name="Yan W."/>
            <person name="Fan B."/>
            <person name="Jiang Y."/>
            <person name="Adhikari A."/>
            <person name="Zheng C.-J."/>
            <person name="Schuster L."/>
            <person name="Cowan T.M."/>
            <person name="Smanski M.J."/>
            <person name="Chevrette M.G."/>
            <person name="De Carvalho L.P.S."/>
            <person name="Shen B."/>
        </authorList>
    </citation>
    <scope>NUCLEOTIDE SEQUENCE [LARGE SCALE GENOMIC DNA]</scope>
    <source>
        <strain evidence="2 3">NPDC049845</strain>
    </source>
</reference>
<feature type="transmembrane region" description="Helical" evidence="1">
    <location>
        <begin position="186"/>
        <end position="204"/>
    </location>
</feature>
<evidence type="ECO:0000313" key="2">
    <source>
        <dbReference type="EMBL" id="MFI7262019.1"/>
    </source>
</evidence>
<feature type="transmembrane region" description="Helical" evidence="1">
    <location>
        <begin position="20"/>
        <end position="40"/>
    </location>
</feature>
<keyword evidence="1" id="KW-0472">Membrane</keyword>
<organism evidence="2 3">
    <name type="scientific">Micromonospora maritima</name>
    <dbReference type="NCBI Taxonomy" id="986711"/>
    <lineage>
        <taxon>Bacteria</taxon>
        <taxon>Bacillati</taxon>
        <taxon>Actinomycetota</taxon>
        <taxon>Actinomycetes</taxon>
        <taxon>Micromonosporales</taxon>
        <taxon>Micromonosporaceae</taxon>
        <taxon>Micromonospora</taxon>
    </lineage>
</organism>
<proteinExistence type="predicted"/>
<dbReference type="Pfam" id="PF19560">
    <property type="entry name" value="DUF6082"/>
    <property type="match status" value="1"/>
</dbReference>
<accession>A0ABW7ZGP1</accession>
<keyword evidence="3" id="KW-1185">Reference proteome</keyword>
<dbReference type="RefSeq" id="WP_396767857.1">
    <property type="nucleotide sequence ID" value="NZ_JBITLA010000001.1"/>
</dbReference>
<keyword evidence="1" id="KW-1133">Transmembrane helix</keyword>
<keyword evidence="1" id="KW-0812">Transmembrane</keyword>
<gene>
    <name evidence="2" type="ORF">ACIBP4_06825</name>
</gene>
<dbReference type="EMBL" id="JBITLE010000002">
    <property type="protein sequence ID" value="MFI7262019.1"/>
    <property type="molecule type" value="Genomic_DNA"/>
</dbReference>
<evidence type="ECO:0000313" key="3">
    <source>
        <dbReference type="Proteomes" id="UP001612812"/>
    </source>
</evidence>
<name>A0ABW7ZGP1_9ACTN</name>
<dbReference type="Proteomes" id="UP001612812">
    <property type="component" value="Unassembled WGS sequence"/>
</dbReference>
<evidence type="ECO:0000256" key="1">
    <source>
        <dbReference type="SAM" id="Phobius"/>
    </source>
</evidence>
<protein>
    <submittedName>
        <fullName evidence="2">DUF6082 family protein</fullName>
    </submittedName>
</protein>
<comment type="caution">
    <text evidence="2">The sequence shown here is derived from an EMBL/GenBank/DDBJ whole genome shotgun (WGS) entry which is preliminary data.</text>
</comment>